<dbReference type="SUPFAM" id="SSF103473">
    <property type="entry name" value="MFS general substrate transporter"/>
    <property type="match status" value="1"/>
</dbReference>
<keyword evidence="6 7" id="KW-0472">Membrane</keyword>
<dbReference type="PANTHER" id="PTHR23517:SF3">
    <property type="entry name" value="INTEGRAL MEMBRANE TRANSPORT PROTEIN"/>
    <property type="match status" value="1"/>
</dbReference>
<feature type="transmembrane region" description="Helical" evidence="7">
    <location>
        <begin position="310"/>
        <end position="332"/>
    </location>
</feature>
<dbReference type="InterPro" id="IPR036259">
    <property type="entry name" value="MFS_trans_sf"/>
</dbReference>
<dbReference type="PROSITE" id="PS50850">
    <property type="entry name" value="MFS"/>
    <property type="match status" value="1"/>
</dbReference>
<evidence type="ECO:0000256" key="2">
    <source>
        <dbReference type="ARBA" id="ARBA00022448"/>
    </source>
</evidence>
<proteinExistence type="predicted"/>
<dbReference type="InterPro" id="IPR011701">
    <property type="entry name" value="MFS"/>
</dbReference>
<comment type="caution">
    <text evidence="9">The sequence shown here is derived from an EMBL/GenBank/DDBJ whole genome shotgun (WGS) entry which is preliminary data.</text>
</comment>
<evidence type="ECO:0000313" key="10">
    <source>
        <dbReference type="Proteomes" id="UP000266482"/>
    </source>
</evidence>
<comment type="subcellular location">
    <subcellularLocation>
        <location evidence="1">Cell membrane</location>
        <topology evidence="1">Multi-pass membrane protein</topology>
    </subcellularLocation>
</comment>
<feature type="transmembrane region" description="Helical" evidence="7">
    <location>
        <begin position="87"/>
        <end position="104"/>
    </location>
</feature>
<evidence type="ECO:0000256" key="1">
    <source>
        <dbReference type="ARBA" id="ARBA00004651"/>
    </source>
</evidence>
<organism evidence="9 10">
    <name type="scientific">Paenibacillus nanensis</name>
    <dbReference type="NCBI Taxonomy" id="393251"/>
    <lineage>
        <taxon>Bacteria</taxon>
        <taxon>Bacillati</taxon>
        <taxon>Bacillota</taxon>
        <taxon>Bacilli</taxon>
        <taxon>Bacillales</taxon>
        <taxon>Paenibacillaceae</taxon>
        <taxon>Paenibacillus</taxon>
    </lineage>
</organism>
<feature type="transmembrane region" description="Helical" evidence="7">
    <location>
        <begin position="374"/>
        <end position="392"/>
    </location>
</feature>
<evidence type="ECO:0000313" key="9">
    <source>
        <dbReference type="EMBL" id="RIX60610.1"/>
    </source>
</evidence>
<evidence type="ECO:0000256" key="4">
    <source>
        <dbReference type="ARBA" id="ARBA00022692"/>
    </source>
</evidence>
<feature type="transmembrane region" description="Helical" evidence="7">
    <location>
        <begin position="284"/>
        <end position="304"/>
    </location>
</feature>
<evidence type="ECO:0000256" key="7">
    <source>
        <dbReference type="SAM" id="Phobius"/>
    </source>
</evidence>
<evidence type="ECO:0000256" key="6">
    <source>
        <dbReference type="ARBA" id="ARBA00023136"/>
    </source>
</evidence>
<keyword evidence="10" id="KW-1185">Reference proteome</keyword>
<dbReference type="CDD" id="cd17325">
    <property type="entry name" value="MFS_MdtG_SLC18_like"/>
    <property type="match status" value="1"/>
</dbReference>
<dbReference type="Pfam" id="PF07690">
    <property type="entry name" value="MFS_1"/>
    <property type="match status" value="2"/>
</dbReference>
<keyword evidence="5 7" id="KW-1133">Transmembrane helix</keyword>
<evidence type="ECO:0000256" key="3">
    <source>
        <dbReference type="ARBA" id="ARBA00022475"/>
    </source>
</evidence>
<feature type="transmembrane region" description="Helical" evidence="7">
    <location>
        <begin position="144"/>
        <end position="165"/>
    </location>
</feature>
<dbReference type="InterPro" id="IPR050171">
    <property type="entry name" value="MFS_Transporters"/>
</dbReference>
<sequence>MDGKGAYYVAKRQIFGVGANMLLLSVILFIVEFVRGAVLVSLLPIYGAETLGLSPDVIGVAISAHYITDTLLKIMIGYLLDRFSPRLIVQISLIVALAGVYALQFADLPWMFIGAAAIYGIGMSPIWIVCLTKVTDEHRATQMGYLYTVWLFGLGSGPIICNILLDYSSAMTYNLLILLSAAAVVLSFFMRGGRETAVLNRIPIREQLTALRERIIAMRLLLPGMILQTVGASMLIPILPTFATNKLGLTGAQYSILLTAGGLCAVAGMIPMGKLSDMLGGKRWFLVSGFASFAIGLYLLAWGLSFWYCFVIAVVLGLSYAAILPTWNAMLASYVPPKQEGIGWGLLSTFEGIGVMIGPILGGVLALWGGETTVFWTSAVLFGLIGVYYSTLKQGGVH</sequence>
<evidence type="ECO:0000259" key="8">
    <source>
        <dbReference type="PROSITE" id="PS50850"/>
    </source>
</evidence>
<evidence type="ECO:0000256" key="5">
    <source>
        <dbReference type="ARBA" id="ARBA00022989"/>
    </source>
</evidence>
<gene>
    <name evidence="9" type="ORF">D3P08_01370</name>
</gene>
<name>A0A3A1VSX3_9BACL</name>
<feature type="transmembrane region" description="Helical" evidence="7">
    <location>
        <begin position="58"/>
        <end position="80"/>
    </location>
</feature>
<dbReference type="GO" id="GO:0022857">
    <property type="term" value="F:transmembrane transporter activity"/>
    <property type="evidence" value="ECO:0007669"/>
    <property type="project" value="InterPro"/>
</dbReference>
<keyword evidence="2" id="KW-0813">Transport</keyword>
<feature type="transmembrane region" description="Helical" evidence="7">
    <location>
        <begin position="344"/>
        <end position="368"/>
    </location>
</feature>
<dbReference type="OrthoDB" id="9815817at2"/>
<dbReference type="GO" id="GO:0005886">
    <property type="term" value="C:plasma membrane"/>
    <property type="evidence" value="ECO:0007669"/>
    <property type="project" value="UniProtKB-SubCell"/>
</dbReference>
<dbReference type="PRINTS" id="PR01035">
    <property type="entry name" value="TCRTETA"/>
</dbReference>
<keyword evidence="3" id="KW-1003">Cell membrane</keyword>
<protein>
    <submittedName>
        <fullName evidence="9">MFS transporter</fullName>
    </submittedName>
</protein>
<feature type="transmembrane region" description="Helical" evidence="7">
    <location>
        <begin position="220"/>
        <end position="239"/>
    </location>
</feature>
<dbReference type="InterPro" id="IPR001958">
    <property type="entry name" value="Tet-R_TetA/multi-R_MdtG-like"/>
</dbReference>
<dbReference type="EMBL" id="QXQA01000001">
    <property type="protein sequence ID" value="RIX60610.1"/>
    <property type="molecule type" value="Genomic_DNA"/>
</dbReference>
<reference evidence="9 10" key="1">
    <citation type="submission" date="2018-09" db="EMBL/GenBank/DDBJ databases">
        <title>Paenibacillus aracenensis nov. sp. isolated from a cave in southern Spain.</title>
        <authorList>
            <person name="Jurado V."/>
            <person name="Gutierrez-Patricio S."/>
            <person name="Gonzalez-Pimentel J.L."/>
            <person name="Miller A.Z."/>
            <person name="Laiz L."/>
            <person name="Saiz-Jimenez C."/>
        </authorList>
    </citation>
    <scope>NUCLEOTIDE SEQUENCE [LARGE SCALE GENOMIC DNA]</scope>
    <source>
        <strain evidence="9 10">DSM 22867</strain>
    </source>
</reference>
<feature type="transmembrane region" description="Helical" evidence="7">
    <location>
        <begin position="21"/>
        <end position="46"/>
    </location>
</feature>
<keyword evidence="4 7" id="KW-0812">Transmembrane</keyword>
<dbReference type="Proteomes" id="UP000266482">
    <property type="component" value="Unassembled WGS sequence"/>
</dbReference>
<dbReference type="Gene3D" id="1.20.1250.20">
    <property type="entry name" value="MFS general substrate transporter like domains"/>
    <property type="match status" value="2"/>
</dbReference>
<dbReference type="InterPro" id="IPR020846">
    <property type="entry name" value="MFS_dom"/>
</dbReference>
<feature type="domain" description="Major facilitator superfamily (MFS) profile" evidence="8">
    <location>
        <begin position="20"/>
        <end position="395"/>
    </location>
</feature>
<feature type="transmembrane region" description="Helical" evidence="7">
    <location>
        <begin position="110"/>
        <end position="132"/>
    </location>
</feature>
<feature type="transmembrane region" description="Helical" evidence="7">
    <location>
        <begin position="251"/>
        <end position="272"/>
    </location>
</feature>
<feature type="transmembrane region" description="Helical" evidence="7">
    <location>
        <begin position="171"/>
        <end position="190"/>
    </location>
</feature>
<dbReference type="AlphaFoldDB" id="A0A3A1VSX3"/>
<accession>A0A3A1VSX3</accession>
<dbReference type="PANTHER" id="PTHR23517">
    <property type="entry name" value="RESISTANCE PROTEIN MDTM, PUTATIVE-RELATED-RELATED"/>
    <property type="match status" value="1"/>
</dbReference>